<dbReference type="Gene3D" id="2.120.10.30">
    <property type="entry name" value="TolB, C-terminal domain"/>
    <property type="match status" value="2"/>
</dbReference>
<dbReference type="GO" id="GO:0006508">
    <property type="term" value="P:proteolysis"/>
    <property type="evidence" value="ECO:0007669"/>
    <property type="project" value="InterPro"/>
</dbReference>
<gene>
    <name evidence="4" type="ORF">GCM10008994_11540</name>
</gene>
<dbReference type="AlphaFoldDB" id="A0AAV3SRF7"/>
<reference evidence="4" key="2">
    <citation type="submission" date="2023-12" db="EMBL/GenBank/DDBJ databases">
        <authorList>
            <person name="Sun Q."/>
            <person name="Inoue M."/>
        </authorList>
    </citation>
    <scope>NUCLEOTIDE SEQUENCE</scope>
    <source>
        <strain evidence="4">JCM 14265</strain>
    </source>
</reference>
<name>A0AAV3SRF7_9EURY</name>
<feature type="domain" description="Peptidase S9 prolyl oligopeptidase catalytic" evidence="3">
    <location>
        <begin position="416"/>
        <end position="630"/>
    </location>
</feature>
<dbReference type="InterPro" id="IPR011659">
    <property type="entry name" value="WD40"/>
</dbReference>
<proteinExistence type="predicted"/>
<dbReference type="Gene3D" id="3.40.50.1820">
    <property type="entry name" value="alpha/beta hydrolase"/>
    <property type="match status" value="1"/>
</dbReference>
<dbReference type="InterPro" id="IPR029058">
    <property type="entry name" value="AB_hydrolase_fold"/>
</dbReference>
<dbReference type="GO" id="GO:0004252">
    <property type="term" value="F:serine-type endopeptidase activity"/>
    <property type="evidence" value="ECO:0007669"/>
    <property type="project" value="TreeGrafter"/>
</dbReference>
<keyword evidence="2" id="KW-0645">Protease</keyword>
<comment type="caution">
    <text evidence="4">The sequence shown here is derived from an EMBL/GenBank/DDBJ whole genome shotgun (WGS) entry which is preliminary data.</text>
</comment>
<dbReference type="SUPFAM" id="SSF53474">
    <property type="entry name" value="alpha/beta-Hydrolases"/>
    <property type="match status" value="1"/>
</dbReference>
<protein>
    <submittedName>
        <fullName evidence="4">S9 family peptidase</fullName>
    </submittedName>
</protein>
<keyword evidence="1" id="KW-0378">Hydrolase</keyword>
<evidence type="ECO:0000259" key="3">
    <source>
        <dbReference type="Pfam" id="PF00326"/>
    </source>
</evidence>
<dbReference type="Proteomes" id="UP001501425">
    <property type="component" value="Unassembled WGS sequence"/>
</dbReference>
<dbReference type="InterPro" id="IPR001375">
    <property type="entry name" value="Peptidase_S9_cat"/>
</dbReference>
<dbReference type="PANTHER" id="PTHR42776">
    <property type="entry name" value="SERINE PEPTIDASE S9 FAMILY MEMBER"/>
    <property type="match status" value="1"/>
</dbReference>
<keyword evidence="2" id="KW-0720">Serine protease</keyword>
<dbReference type="SUPFAM" id="SSF82171">
    <property type="entry name" value="DPP6 N-terminal domain-like"/>
    <property type="match status" value="1"/>
</dbReference>
<evidence type="ECO:0000313" key="4">
    <source>
        <dbReference type="EMBL" id="GAA0538075.1"/>
    </source>
</evidence>
<evidence type="ECO:0000256" key="1">
    <source>
        <dbReference type="ARBA" id="ARBA00022801"/>
    </source>
</evidence>
<dbReference type="EMBL" id="BAAADQ010000004">
    <property type="protein sequence ID" value="GAA0538075.1"/>
    <property type="molecule type" value="Genomic_DNA"/>
</dbReference>
<sequence>MRMSDSDETDVLRELAKLPTIASPRVSPDGETVALYYDVTGRNELHLCDPEDGSLEQLSDGDVPRSVRAGFEWDPSGDRLYYHRDEGGDEQHDVWAMSLDGESVPVVEMEGQIRLNDVGEDGETLLLGSSRDGQMNLYRHDLPSGETTKVTDYERAVAAGALSPDGDRIAYATNETDAYENTDVYVADVDGSNARNLGIGDVGAEAVPVDWGPDGERLLVADNTTDLGRSGIVDLSGDGAGTDDAGNAVDVTWFGGDEFEESPSHFLEGGDRFVASRTRGAVTVPVVYDAETGDGRELDFSAGVANVTDGRLADDRLLAYRTTSSRRPELVAYDLDADATETLFDAEYGPFDPDDFVEPETVSFASDGVPETPARAVEHDPYEEFEIEGLLFDSGRRPSPLIVNPHGGPRHHDSRRFSYRVQFLLSRGYSVLQVNYRGSTGRGREFVEELYDDWGGAEQGDVATGVEHVLGEYDWLDEDRVAVYGGSYGGYSANWQMVQYPDLYAAGITWVGVSDLFDMYENTMPHFRTELMVKNLGEPDDNEATYRERSPVTYVENVAAPLLIVHGVNDPRVPVSQARILRDALDDAGSVEGDDYEYEELGEEGHGSGDIDQKIRSLELIDDFLDRRIGAERTAVASLDD</sequence>
<dbReference type="Pfam" id="PF07676">
    <property type="entry name" value="PD40"/>
    <property type="match status" value="1"/>
</dbReference>
<accession>A0AAV3SRF7</accession>
<evidence type="ECO:0000256" key="2">
    <source>
        <dbReference type="ARBA" id="ARBA00022825"/>
    </source>
</evidence>
<organism evidence="4 5">
    <name type="scientific">Halorubrum ejinorense</name>
    <dbReference type="NCBI Taxonomy" id="425309"/>
    <lineage>
        <taxon>Archaea</taxon>
        <taxon>Methanobacteriati</taxon>
        <taxon>Methanobacteriota</taxon>
        <taxon>Stenosarchaea group</taxon>
        <taxon>Halobacteria</taxon>
        <taxon>Halobacteriales</taxon>
        <taxon>Haloferacaceae</taxon>
        <taxon>Halorubrum</taxon>
    </lineage>
</organism>
<dbReference type="SUPFAM" id="SSF69304">
    <property type="entry name" value="Tricorn protease N-terminal domain"/>
    <property type="match status" value="1"/>
</dbReference>
<dbReference type="InterPro" id="IPR011042">
    <property type="entry name" value="6-blade_b-propeller_TolB-like"/>
</dbReference>
<dbReference type="Pfam" id="PF00326">
    <property type="entry name" value="Peptidase_S9"/>
    <property type="match status" value="1"/>
</dbReference>
<dbReference type="PANTHER" id="PTHR42776:SF27">
    <property type="entry name" value="DIPEPTIDYL PEPTIDASE FAMILY MEMBER 6"/>
    <property type="match status" value="1"/>
</dbReference>
<reference evidence="4" key="1">
    <citation type="journal article" date="2014" name="Int. J. Syst. Evol. Microbiol.">
        <title>Complete genome sequence of Corynebacterium casei LMG S-19264T (=DSM 44701T), isolated from a smear-ripened cheese.</title>
        <authorList>
            <consortium name="US DOE Joint Genome Institute (JGI-PGF)"/>
            <person name="Walter F."/>
            <person name="Albersmeier A."/>
            <person name="Kalinowski J."/>
            <person name="Ruckert C."/>
        </authorList>
    </citation>
    <scope>NUCLEOTIDE SEQUENCE</scope>
    <source>
        <strain evidence="4">JCM 14265</strain>
    </source>
</reference>
<evidence type="ECO:0000313" key="5">
    <source>
        <dbReference type="Proteomes" id="UP001501425"/>
    </source>
</evidence>